<protein>
    <recommendedName>
        <fullName evidence="3">Glycosyltransferase WbuB</fullName>
    </recommendedName>
</protein>
<dbReference type="Gene3D" id="3.40.50.2000">
    <property type="entry name" value="Glycogen Phosphorylase B"/>
    <property type="match status" value="2"/>
</dbReference>
<dbReference type="KEGG" id="emt:CPZ25_005850"/>
<organism evidence="1 2">
    <name type="scientific">Eubacterium maltosivorans</name>
    <dbReference type="NCBI Taxonomy" id="2041044"/>
    <lineage>
        <taxon>Bacteria</taxon>
        <taxon>Bacillati</taxon>
        <taxon>Bacillota</taxon>
        <taxon>Clostridia</taxon>
        <taxon>Eubacteriales</taxon>
        <taxon>Eubacteriaceae</taxon>
        <taxon>Eubacterium</taxon>
    </lineage>
</organism>
<name>A0A4P9C654_EUBML</name>
<accession>A0A4P9C654</accession>
<evidence type="ECO:0000313" key="1">
    <source>
        <dbReference type="EMBL" id="QCT70870.1"/>
    </source>
</evidence>
<dbReference type="Proteomes" id="UP000218387">
    <property type="component" value="Chromosome"/>
</dbReference>
<dbReference type="EMBL" id="CP029487">
    <property type="protein sequence ID" value="QCT70870.1"/>
    <property type="molecule type" value="Genomic_DNA"/>
</dbReference>
<evidence type="ECO:0000313" key="2">
    <source>
        <dbReference type="Proteomes" id="UP000218387"/>
    </source>
</evidence>
<proteinExistence type="predicted"/>
<reference evidence="1 2" key="1">
    <citation type="submission" date="2018-05" db="EMBL/GenBank/DDBJ databases">
        <title>Genome comparison of Eubacterium sp.</title>
        <authorList>
            <person name="Feng Y."/>
            <person name="Sanchez-Andrea I."/>
            <person name="Stams A.J.M."/>
            <person name="De Vos W.M."/>
        </authorList>
    </citation>
    <scope>NUCLEOTIDE SEQUENCE [LARGE SCALE GENOMIC DNA]</scope>
    <source>
        <strain evidence="1 2">YI</strain>
    </source>
</reference>
<evidence type="ECO:0008006" key="3">
    <source>
        <dbReference type="Google" id="ProtNLM"/>
    </source>
</evidence>
<gene>
    <name evidence="1" type="ORF">CPZ25_005850</name>
</gene>
<keyword evidence="2" id="KW-1185">Reference proteome</keyword>
<dbReference type="AlphaFoldDB" id="A0A4P9C654"/>
<dbReference type="SUPFAM" id="SSF53756">
    <property type="entry name" value="UDP-Glycosyltransferase/glycogen phosphorylase"/>
    <property type="match status" value="1"/>
</dbReference>
<dbReference type="RefSeq" id="WP_096919553.1">
    <property type="nucleotide sequence ID" value="NZ_CP029487.1"/>
</dbReference>
<dbReference type="Pfam" id="PF13692">
    <property type="entry name" value="Glyco_trans_1_4"/>
    <property type="match status" value="1"/>
</dbReference>
<sequence>MNSKNKRVVIITAFFNYDYEIRIKFLETYFEKKGFETEIVTSNFNHRNKIKYETNKENVTTIEVPVYEKNISFKRIWSHYVFSKKVKKICEEKKSELIYAITPPNYIFSFLNKLKQKNVSPKLIFEIEDLWPESFPLHKTVKKALRLPLCIWKNIRDKNVSKADGIVFECELFEKYLTDRINFTCPIKTIYLSKNDELQNYCPSMIDNEISILYLGSVNNLIDIDLIIKILNAINNIKPVVLKIVGTGEKLEELEQKCLSNKLRYITYGAVYDENRKNEILSNCNYALNIMKKTVFVGVTMKSLEYFHYGIPIINNIVGDTYKIVQREHCGFNITDECEVADKICGLTIEEYEKISYNARKVYNMHFSPVVFYEQITSFINEIQERKNEDV</sequence>